<dbReference type="Proteomes" id="UP000247810">
    <property type="component" value="Unassembled WGS sequence"/>
</dbReference>
<dbReference type="VEuPathDB" id="FungiDB:BO71DRAFT_424808"/>
<keyword evidence="2" id="KW-1185">Reference proteome</keyword>
<sequence length="637" mass="72923">MSTSEFMDDLGRLVNNHGMQDESVQWHESLAKAWVSKTDKIIFFPPVPGNVPFGLNIFEISPAAVDSRLKSYRAIFFEHAGAQAYNSAVVCDQIVERQTVLTRSWKNNQGSHRRLGESRVSELATQLYFLFKNKWTNDETRTLWVLNERRQPCPASAVYIPSNEADSAAIMLQGISPKVELLHKGYLGVGGEDKLDFIEWLRLSFGIWRVPRIATRNNDLSLDFQHVIQTASSIIWLCLLDKYFDQYADWLVPGGRKSKKVITSLRIAMVDCPNDEQAKIEETCRPGLERFLQRKCLLLDSEFGNWQLLANLGVIVGMDLRFYFSQLVHLKCTEPSEEKICQLYADIEANSEGSRDLIRSTFIKDSLIYVPSSKLKAGLKFTPKLKDLYPDNEILFKNILKIRNAGPELLLREIDECKPREAQDILQLLQDADSLWKDIDSFTLGMIKRLKIFPVRRPKQSDGFDLVSPSDPWLIPNKLERRYFSNDLPLLAFDYDAFDDMHMVRTVFDLNSRKLIATKEVFYAPNISKKMEILFTAKLYSVHDIFWALIVHHGGKTFTRGKGVAECLLEEDDEKGMEILISQNCIKYDMFPSELADRLSLLYKISERALAQDALTQVLAYVKEKLNNSGDAQGKDA</sequence>
<evidence type="ECO:0000313" key="2">
    <source>
        <dbReference type="Proteomes" id="UP000247810"/>
    </source>
</evidence>
<name>A0A319DQ72_9EURO</name>
<reference evidence="1 2" key="1">
    <citation type="submission" date="2018-02" db="EMBL/GenBank/DDBJ databases">
        <title>The genomes of Aspergillus section Nigri reveals drivers in fungal speciation.</title>
        <authorList>
            <consortium name="DOE Joint Genome Institute"/>
            <person name="Vesth T.C."/>
            <person name="Nybo J."/>
            <person name="Theobald S."/>
            <person name="Brandl J."/>
            <person name="Frisvad J.C."/>
            <person name="Nielsen K.F."/>
            <person name="Lyhne E.K."/>
            <person name="Kogle M.E."/>
            <person name="Kuo A."/>
            <person name="Riley R."/>
            <person name="Clum A."/>
            <person name="Nolan M."/>
            <person name="Lipzen A."/>
            <person name="Salamov A."/>
            <person name="Henrissat B."/>
            <person name="Wiebenga A."/>
            <person name="De vries R.P."/>
            <person name="Grigoriev I.V."/>
            <person name="Mortensen U.H."/>
            <person name="Andersen M.R."/>
            <person name="Baker S.E."/>
        </authorList>
    </citation>
    <scope>NUCLEOTIDE SEQUENCE [LARGE SCALE GENOMIC DNA]</scope>
    <source>
        <strain evidence="1 2">CBS 707.79</strain>
    </source>
</reference>
<gene>
    <name evidence="1" type="ORF">BO71DRAFT_424808</name>
</gene>
<proteinExistence type="predicted"/>
<dbReference type="OrthoDB" id="2157530at2759"/>
<evidence type="ECO:0000313" key="1">
    <source>
        <dbReference type="EMBL" id="PYH99740.1"/>
    </source>
</evidence>
<dbReference type="EMBL" id="KZ825799">
    <property type="protein sequence ID" value="PYH99740.1"/>
    <property type="molecule type" value="Genomic_DNA"/>
</dbReference>
<dbReference type="STRING" id="1448320.A0A319DQ72"/>
<dbReference type="AlphaFoldDB" id="A0A319DQ72"/>
<accession>A0A319DQ72</accession>
<organism evidence="1 2">
    <name type="scientific">Aspergillus ellipticus CBS 707.79</name>
    <dbReference type="NCBI Taxonomy" id="1448320"/>
    <lineage>
        <taxon>Eukaryota</taxon>
        <taxon>Fungi</taxon>
        <taxon>Dikarya</taxon>
        <taxon>Ascomycota</taxon>
        <taxon>Pezizomycotina</taxon>
        <taxon>Eurotiomycetes</taxon>
        <taxon>Eurotiomycetidae</taxon>
        <taxon>Eurotiales</taxon>
        <taxon>Aspergillaceae</taxon>
        <taxon>Aspergillus</taxon>
        <taxon>Aspergillus subgen. Circumdati</taxon>
    </lineage>
</organism>
<protein>
    <submittedName>
        <fullName evidence="1">Uncharacterized protein</fullName>
    </submittedName>
</protein>